<dbReference type="AlphaFoldDB" id="A0A9D1DGE1"/>
<evidence type="ECO:0000313" key="2">
    <source>
        <dbReference type="Proteomes" id="UP000824239"/>
    </source>
</evidence>
<protein>
    <submittedName>
        <fullName evidence="1">Uncharacterized protein</fullName>
    </submittedName>
</protein>
<evidence type="ECO:0000313" key="1">
    <source>
        <dbReference type="EMBL" id="HIR50134.1"/>
    </source>
</evidence>
<reference evidence="1" key="2">
    <citation type="journal article" date="2021" name="PeerJ">
        <title>Extensive microbial diversity within the chicken gut microbiome revealed by metagenomics and culture.</title>
        <authorList>
            <person name="Gilroy R."/>
            <person name="Ravi A."/>
            <person name="Getino M."/>
            <person name="Pursley I."/>
            <person name="Horton D.L."/>
            <person name="Alikhan N.F."/>
            <person name="Baker D."/>
            <person name="Gharbi K."/>
            <person name="Hall N."/>
            <person name="Watson M."/>
            <person name="Adriaenssens E.M."/>
            <person name="Foster-Nyarko E."/>
            <person name="Jarju S."/>
            <person name="Secka A."/>
            <person name="Antonio M."/>
            <person name="Oren A."/>
            <person name="Chaudhuri R.R."/>
            <person name="La Ragione R."/>
            <person name="Hildebrand F."/>
            <person name="Pallen M.J."/>
        </authorList>
    </citation>
    <scope>NUCLEOTIDE SEQUENCE</scope>
    <source>
        <strain evidence="1">ChiBcec15-4380</strain>
    </source>
</reference>
<comment type="caution">
    <text evidence="1">The sequence shown here is derived from an EMBL/GenBank/DDBJ whole genome shotgun (WGS) entry which is preliminary data.</text>
</comment>
<accession>A0A9D1DGE1</accession>
<name>A0A9D1DGE1_9FIRM</name>
<proteinExistence type="predicted"/>
<organism evidence="1 2">
    <name type="scientific">Candidatus Avoscillospira avicola</name>
    <dbReference type="NCBI Taxonomy" id="2840706"/>
    <lineage>
        <taxon>Bacteria</taxon>
        <taxon>Bacillati</taxon>
        <taxon>Bacillota</taxon>
        <taxon>Clostridia</taxon>
        <taxon>Eubacteriales</taxon>
        <taxon>Oscillospiraceae</taxon>
        <taxon>Oscillospiraceae incertae sedis</taxon>
        <taxon>Candidatus Avoscillospira</taxon>
    </lineage>
</organism>
<gene>
    <name evidence="1" type="ORF">IAA53_02415</name>
</gene>
<dbReference type="EMBL" id="DVHE01000016">
    <property type="protein sequence ID" value="HIR50134.1"/>
    <property type="molecule type" value="Genomic_DNA"/>
</dbReference>
<sequence>MSTCVFIAADCPLPEVRPSQEYPLHINLDTNTVYDGGADDNYSLLSFDDVDLYCGKKYGVYLELPQYTDGRAAQIIDYIKTALLHTDSVELWNVWLLGYWEFEDRPYIRKRTVYMDDLTVKDIQEIYEADNWNSKDPNRPSFYCMEVVQA</sequence>
<dbReference type="Proteomes" id="UP000824239">
    <property type="component" value="Unassembled WGS sequence"/>
</dbReference>
<reference evidence="1" key="1">
    <citation type="submission" date="2020-10" db="EMBL/GenBank/DDBJ databases">
        <authorList>
            <person name="Gilroy R."/>
        </authorList>
    </citation>
    <scope>NUCLEOTIDE SEQUENCE</scope>
    <source>
        <strain evidence="1">ChiBcec15-4380</strain>
    </source>
</reference>